<dbReference type="GO" id="GO:0019867">
    <property type="term" value="C:outer membrane"/>
    <property type="evidence" value="ECO:0007669"/>
    <property type="project" value="TreeGrafter"/>
</dbReference>
<evidence type="ECO:0000256" key="2">
    <source>
        <dbReference type="ARBA" id="ARBA00007553"/>
    </source>
</evidence>
<dbReference type="GO" id="GO:0009254">
    <property type="term" value="P:peptidoglycan turnover"/>
    <property type="evidence" value="ECO:0007669"/>
    <property type="project" value="TreeGrafter"/>
</dbReference>
<reference evidence="8" key="2">
    <citation type="submission" date="2020-10" db="EMBL/GenBank/DDBJ databases">
        <authorList>
            <consortium name="NCBI Pathogen Detection Project"/>
        </authorList>
    </citation>
    <scope>NUCLEOTIDE SEQUENCE</scope>
    <source>
        <strain evidence="8">CAVp300</strain>
    </source>
</reference>
<evidence type="ECO:0000313" key="8">
    <source>
        <dbReference type="EMBL" id="HAT3584032.1"/>
    </source>
</evidence>
<keyword evidence="4" id="KW-0378">Hydrolase</keyword>
<dbReference type="Gene3D" id="6.20.370.150">
    <property type="match status" value="1"/>
</dbReference>
<evidence type="ECO:0000259" key="7">
    <source>
        <dbReference type="SMART" id="SM00644"/>
    </source>
</evidence>
<dbReference type="GO" id="GO:0071555">
    <property type="term" value="P:cell wall organization"/>
    <property type="evidence" value="ECO:0007669"/>
    <property type="project" value="UniProtKB-KW"/>
</dbReference>
<evidence type="ECO:0000256" key="1">
    <source>
        <dbReference type="ARBA" id="ARBA00001561"/>
    </source>
</evidence>
<dbReference type="InterPro" id="IPR051206">
    <property type="entry name" value="NAMLAA_amidase_2"/>
</dbReference>
<protein>
    <recommendedName>
        <fullName evidence="3">N-acetylmuramoyl-L-alanine amidase</fullName>
        <ecNumber evidence="3">3.5.1.28</ecNumber>
    </recommendedName>
</protein>
<accession>A0A9P3WHN0</accession>
<name>A0A9P3WHN0_KLUIN</name>
<dbReference type="Pfam" id="PF01510">
    <property type="entry name" value="Amidase_2"/>
    <property type="match status" value="1"/>
</dbReference>
<dbReference type="PANTHER" id="PTHR30417">
    <property type="entry name" value="N-ACETYLMURAMOYL-L-ALANINE AMIDASE AMID"/>
    <property type="match status" value="1"/>
</dbReference>
<evidence type="ECO:0000256" key="6">
    <source>
        <dbReference type="SAM" id="SignalP"/>
    </source>
</evidence>
<feature type="chain" id="PRO_5040166195" description="N-acetylmuramoyl-L-alanine amidase" evidence="6">
    <location>
        <begin position="21"/>
        <end position="276"/>
    </location>
</feature>
<dbReference type="FunFam" id="3.40.80.10:FF:000003">
    <property type="entry name" value="N-acetylmuramoyl-L-alanine amidase"/>
    <property type="match status" value="1"/>
</dbReference>
<comment type="catalytic activity">
    <reaction evidence="1">
        <text>Hydrolyzes the link between N-acetylmuramoyl residues and L-amino acid residues in certain cell-wall glycopeptides.</text>
        <dbReference type="EC" id="3.5.1.28"/>
    </reaction>
</comment>
<dbReference type="InterPro" id="IPR002502">
    <property type="entry name" value="Amidase_domain"/>
</dbReference>
<dbReference type="InterPro" id="IPR036505">
    <property type="entry name" value="Amidase/PGRP_sf"/>
</dbReference>
<dbReference type="PROSITE" id="PS51257">
    <property type="entry name" value="PROKAR_LIPOPROTEIN"/>
    <property type="match status" value="1"/>
</dbReference>
<dbReference type="GO" id="GO:0008745">
    <property type="term" value="F:N-acetylmuramoyl-L-alanine amidase activity"/>
    <property type="evidence" value="ECO:0007669"/>
    <property type="project" value="UniProtKB-EC"/>
</dbReference>
<dbReference type="Gene3D" id="1.10.101.10">
    <property type="entry name" value="PGBD-like superfamily/PGBD"/>
    <property type="match status" value="1"/>
</dbReference>
<feature type="domain" description="N-acetylmuramoyl-L-alanine amidase" evidence="7">
    <location>
        <begin position="32"/>
        <end position="178"/>
    </location>
</feature>
<evidence type="ECO:0000256" key="4">
    <source>
        <dbReference type="ARBA" id="ARBA00022801"/>
    </source>
</evidence>
<comment type="caution">
    <text evidence="8">The sequence shown here is derived from an EMBL/GenBank/DDBJ whole genome shotgun (WGS) entry which is preliminary data.</text>
</comment>
<proteinExistence type="inferred from homology"/>
<dbReference type="InterPro" id="IPR036366">
    <property type="entry name" value="PGBDSf"/>
</dbReference>
<dbReference type="SUPFAM" id="SSF47090">
    <property type="entry name" value="PGBD-like"/>
    <property type="match status" value="1"/>
</dbReference>
<keyword evidence="5" id="KW-0961">Cell wall biogenesis/degradation</keyword>
<keyword evidence="6" id="KW-0732">Signal</keyword>
<sequence>MSRFLSLLLLTLLLAGCAGEKGIVDKDGYQLDTRRQAQAAYPRIKVLVVHYTADDFDVSLATLTDKQVSSHYLIPAHPPVHHGKPRIWQLVPESELAWHAGISYWRNATRINDTSIGIELENRGWQNVAGEKRFTPFEPEQIAALVPLMKDIVSRYNIPPQNVVAHADIAPQRKDDPGPLFPWRELAAQGIGAWPDAARVAFYLNGRSPYEAVDTASLLDLLARYGYEVKPDMTPAQQKRVIMAFQMHFRPALWSGVADAQTQAIAEALLEKYGQG</sequence>
<dbReference type="SMART" id="SM00644">
    <property type="entry name" value="Ami_2"/>
    <property type="match status" value="1"/>
</dbReference>
<dbReference type="InterPro" id="IPR036365">
    <property type="entry name" value="PGBD-like_sf"/>
</dbReference>
<dbReference type="CDD" id="cd06583">
    <property type="entry name" value="PGRP"/>
    <property type="match status" value="1"/>
</dbReference>
<reference evidence="8" key="1">
    <citation type="journal article" date="2018" name="Genome Biol.">
        <title>SKESA: strategic k-mer extension for scrupulous assemblies.</title>
        <authorList>
            <person name="Souvorov A."/>
            <person name="Agarwala R."/>
            <person name="Lipman D.J."/>
        </authorList>
    </citation>
    <scope>NUCLEOTIDE SEQUENCE</scope>
    <source>
        <strain evidence="8">CAVp300</strain>
    </source>
</reference>
<organism evidence="8 9">
    <name type="scientific">Kluyvera intermedia</name>
    <name type="common">Enterobacter intermedius</name>
    <dbReference type="NCBI Taxonomy" id="61648"/>
    <lineage>
        <taxon>Bacteria</taxon>
        <taxon>Pseudomonadati</taxon>
        <taxon>Pseudomonadota</taxon>
        <taxon>Gammaproteobacteria</taxon>
        <taxon>Enterobacterales</taxon>
        <taxon>Enterobacteriaceae</taxon>
        <taxon>Kluyvera</taxon>
    </lineage>
</organism>
<dbReference type="PANTHER" id="PTHR30417:SF1">
    <property type="entry name" value="N-ACETYLMURAMOYL-L-ALANINE AMIDASE AMID"/>
    <property type="match status" value="1"/>
</dbReference>
<dbReference type="GO" id="GO:0009253">
    <property type="term" value="P:peptidoglycan catabolic process"/>
    <property type="evidence" value="ECO:0007669"/>
    <property type="project" value="InterPro"/>
</dbReference>
<dbReference type="Proteomes" id="UP000867740">
    <property type="component" value="Unassembled WGS sequence"/>
</dbReference>
<evidence type="ECO:0000256" key="3">
    <source>
        <dbReference type="ARBA" id="ARBA00011901"/>
    </source>
</evidence>
<comment type="similarity">
    <text evidence="2">Belongs to the N-acetylmuramoyl-L-alanine amidase 2 family.</text>
</comment>
<dbReference type="Gene3D" id="3.40.80.10">
    <property type="entry name" value="Peptidoglycan recognition protein-like"/>
    <property type="match status" value="1"/>
</dbReference>
<feature type="signal peptide" evidence="6">
    <location>
        <begin position="1"/>
        <end position="20"/>
    </location>
</feature>
<dbReference type="AlphaFoldDB" id="A0A9P3WHN0"/>
<dbReference type="EC" id="3.5.1.28" evidence="3"/>
<evidence type="ECO:0000313" key="9">
    <source>
        <dbReference type="Proteomes" id="UP000867740"/>
    </source>
</evidence>
<dbReference type="RefSeq" id="WP_047371083.1">
    <property type="nucleotide sequence ID" value="NZ_CABMNU010000005.1"/>
</dbReference>
<gene>
    <name evidence="8" type="ORF">I8531_004393</name>
</gene>
<dbReference type="SUPFAM" id="SSF55846">
    <property type="entry name" value="N-acetylmuramoyl-L-alanine amidase-like"/>
    <property type="match status" value="1"/>
</dbReference>
<evidence type="ECO:0000256" key="5">
    <source>
        <dbReference type="ARBA" id="ARBA00023316"/>
    </source>
</evidence>
<dbReference type="EMBL" id="DACSUM010000046">
    <property type="protein sequence ID" value="HAT3584032.1"/>
    <property type="molecule type" value="Genomic_DNA"/>
</dbReference>